<dbReference type="InterPro" id="IPR008475">
    <property type="entry name" value="PLipase_C_C"/>
</dbReference>
<dbReference type="GO" id="GO:0004629">
    <property type="term" value="F:phospholipase C activity"/>
    <property type="evidence" value="ECO:0007669"/>
    <property type="project" value="InterPro"/>
</dbReference>
<accession>A0A6J5EZ68</accession>
<reference evidence="2 3" key="1">
    <citation type="submission" date="2020-04" db="EMBL/GenBank/DDBJ databases">
        <authorList>
            <person name="De Canck E."/>
        </authorList>
    </citation>
    <scope>NUCLEOTIDE SEQUENCE [LARGE SCALE GENOMIC DNA]</scope>
    <source>
        <strain evidence="2 3">LMG 29660</strain>
    </source>
</reference>
<organism evidence="2 3">
    <name type="scientific">Burkholderia puraquae</name>
    <dbReference type="NCBI Taxonomy" id="1904757"/>
    <lineage>
        <taxon>Bacteria</taxon>
        <taxon>Pseudomonadati</taxon>
        <taxon>Pseudomonadota</taxon>
        <taxon>Betaproteobacteria</taxon>
        <taxon>Burkholderiales</taxon>
        <taxon>Burkholderiaceae</taxon>
        <taxon>Burkholderia</taxon>
        <taxon>Burkholderia cepacia complex</taxon>
    </lineage>
</organism>
<proteinExistence type="predicted"/>
<name>A0A6J5EZ68_9BURK</name>
<dbReference type="RefSeq" id="WP_244289225.1">
    <property type="nucleotide sequence ID" value="NZ_CADIKG010000036.1"/>
</dbReference>
<feature type="domain" description="Bacterial phospholipase C C-terminal" evidence="1">
    <location>
        <begin position="25"/>
        <end position="97"/>
    </location>
</feature>
<protein>
    <recommendedName>
        <fullName evidence="1">Bacterial phospholipase C C-terminal domain-containing protein</fullName>
    </recommendedName>
</protein>
<dbReference type="EMBL" id="CADIKG010000036">
    <property type="protein sequence ID" value="CAB3771890.1"/>
    <property type="molecule type" value="Genomic_DNA"/>
</dbReference>
<evidence type="ECO:0000313" key="3">
    <source>
        <dbReference type="Proteomes" id="UP000494135"/>
    </source>
</evidence>
<sequence>MTVVAPSGFVRRFSSSGSNASTQEATVCHEVTQGDLEITLTNSGKATVTFSITDNRYGLATQSMTAQTGRTIQGPWALAASERWYDISITCDTDARFPR</sequence>
<dbReference type="Proteomes" id="UP000494135">
    <property type="component" value="Unassembled WGS sequence"/>
</dbReference>
<evidence type="ECO:0000259" key="1">
    <source>
        <dbReference type="Pfam" id="PF05506"/>
    </source>
</evidence>
<evidence type="ECO:0000313" key="2">
    <source>
        <dbReference type="EMBL" id="CAB3771890.1"/>
    </source>
</evidence>
<dbReference type="Pfam" id="PF05506">
    <property type="entry name" value="PLipase_C_C"/>
    <property type="match status" value="1"/>
</dbReference>
<gene>
    <name evidence="2" type="ORF">LMG29660_07013</name>
</gene>
<dbReference type="AlphaFoldDB" id="A0A6J5EZ68"/>
<dbReference type="GO" id="GO:0016042">
    <property type="term" value="P:lipid catabolic process"/>
    <property type="evidence" value="ECO:0007669"/>
    <property type="project" value="InterPro"/>
</dbReference>